<organism evidence="2">
    <name type="scientific">uncultured Blastococcus sp</name>
    <dbReference type="NCBI Taxonomy" id="217144"/>
    <lineage>
        <taxon>Bacteria</taxon>
        <taxon>Bacillati</taxon>
        <taxon>Actinomycetota</taxon>
        <taxon>Actinomycetes</taxon>
        <taxon>Geodermatophilales</taxon>
        <taxon>Geodermatophilaceae</taxon>
        <taxon>Blastococcus</taxon>
        <taxon>environmental samples</taxon>
    </lineage>
</organism>
<gene>
    <name evidence="2" type="ORF">AVDCRST_MAG52-339</name>
</gene>
<accession>A0A6J4H9P4</accession>
<proteinExistence type="predicted"/>
<feature type="compositionally biased region" description="Basic and acidic residues" evidence="1">
    <location>
        <begin position="87"/>
        <end position="106"/>
    </location>
</feature>
<feature type="region of interest" description="Disordered" evidence="1">
    <location>
        <begin position="49"/>
        <end position="130"/>
    </location>
</feature>
<reference evidence="2" key="1">
    <citation type="submission" date="2020-02" db="EMBL/GenBank/DDBJ databases">
        <authorList>
            <person name="Meier V. D."/>
        </authorList>
    </citation>
    <scope>NUCLEOTIDE SEQUENCE</scope>
    <source>
        <strain evidence="2">AVDCRST_MAG52</strain>
    </source>
</reference>
<sequence>DGSRRTTVVDPRGIPGRAELPRVRGPEEAVPRLRVPHDVRVLRLVPALRPALDLRAGLHGDRGLRQREPRHPAGPGAVRDHLRHHPPLREPRQQAHRPDRRRDARAPRAARLPRRHGHHRNRHPGGHSCL</sequence>
<dbReference type="EMBL" id="CADCTN010000026">
    <property type="protein sequence ID" value="CAA9218121.1"/>
    <property type="molecule type" value="Genomic_DNA"/>
</dbReference>
<evidence type="ECO:0000313" key="2">
    <source>
        <dbReference type="EMBL" id="CAA9218121.1"/>
    </source>
</evidence>
<feature type="non-terminal residue" evidence="2">
    <location>
        <position position="1"/>
    </location>
</feature>
<feature type="compositionally biased region" description="Basic and acidic residues" evidence="1">
    <location>
        <begin position="19"/>
        <end position="29"/>
    </location>
</feature>
<feature type="non-terminal residue" evidence="2">
    <location>
        <position position="130"/>
    </location>
</feature>
<protein>
    <submittedName>
        <fullName evidence="2">Uncharacterized protein</fullName>
    </submittedName>
</protein>
<feature type="compositionally biased region" description="Basic residues" evidence="1">
    <location>
        <begin position="111"/>
        <end position="130"/>
    </location>
</feature>
<evidence type="ECO:0000256" key="1">
    <source>
        <dbReference type="SAM" id="MobiDB-lite"/>
    </source>
</evidence>
<dbReference type="AlphaFoldDB" id="A0A6J4H9P4"/>
<feature type="compositionally biased region" description="Basic and acidic residues" evidence="1">
    <location>
        <begin position="56"/>
        <end position="71"/>
    </location>
</feature>
<feature type="region of interest" description="Disordered" evidence="1">
    <location>
        <begin position="1"/>
        <end position="29"/>
    </location>
</feature>
<name>A0A6J4H9P4_9ACTN</name>